<keyword evidence="6" id="KW-1185">Reference proteome</keyword>
<organism evidence="5 6">
    <name type="scientific">Camellia sinensis</name>
    <name type="common">Tea plant</name>
    <name type="synonym">Thea sinensis</name>
    <dbReference type="NCBI Taxonomy" id="4442"/>
    <lineage>
        <taxon>Eukaryota</taxon>
        <taxon>Viridiplantae</taxon>
        <taxon>Streptophyta</taxon>
        <taxon>Embryophyta</taxon>
        <taxon>Tracheophyta</taxon>
        <taxon>Spermatophyta</taxon>
        <taxon>Magnoliopsida</taxon>
        <taxon>eudicotyledons</taxon>
        <taxon>Gunneridae</taxon>
        <taxon>Pentapetalae</taxon>
        <taxon>asterids</taxon>
        <taxon>Ericales</taxon>
        <taxon>Theaceae</taxon>
        <taxon>Camellia</taxon>
    </lineage>
</organism>
<evidence type="ECO:0000256" key="3">
    <source>
        <dbReference type="SAM" id="MobiDB-lite"/>
    </source>
</evidence>
<dbReference type="InterPro" id="IPR028942">
    <property type="entry name" value="WHIM1_dom"/>
</dbReference>
<evidence type="ECO:0000313" key="6">
    <source>
        <dbReference type="Proteomes" id="UP000593564"/>
    </source>
</evidence>
<evidence type="ECO:0000256" key="2">
    <source>
        <dbReference type="ARBA" id="ARBA00023242"/>
    </source>
</evidence>
<protein>
    <recommendedName>
        <fullName evidence="4">WHIM1 domain-containing protein</fullName>
    </recommendedName>
</protein>
<comment type="caution">
    <text evidence="5">The sequence shown here is derived from an EMBL/GenBank/DDBJ whole genome shotgun (WGS) entry which is preliminary data.</text>
</comment>
<dbReference type="EMBL" id="JACBKZ010000012">
    <property type="protein sequence ID" value="KAF5938292.1"/>
    <property type="molecule type" value="Genomic_DNA"/>
</dbReference>
<evidence type="ECO:0000256" key="1">
    <source>
        <dbReference type="ARBA" id="ARBA00004123"/>
    </source>
</evidence>
<dbReference type="Proteomes" id="UP000593564">
    <property type="component" value="Unassembled WGS sequence"/>
</dbReference>
<evidence type="ECO:0000313" key="5">
    <source>
        <dbReference type="EMBL" id="KAF5938292.1"/>
    </source>
</evidence>
<comment type="subcellular location">
    <subcellularLocation>
        <location evidence="1">Nucleus</location>
    </subcellularLocation>
</comment>
<name>A0A7J7GC57_CAMSI</name>
<dbReference type="AlphaFoldDB" id="A0A7J7GC57"/>
<dbReference type="GO" id="GO:0005634">
    <property type="term" value="C:nucleus"/>
    <property type="evidence" value="ECO:0007669"/>
    <property type="project" value="UniProtKB-SubCell"/>
</dbReference>
<dbReference type="PANTHER" id="PTHR36968">
    <property type="entry name" value="HOMEOBOX-DDT DOMAIN PROTEIN RLT2"/>
    <property type="match status" value="1"/>
</dbReference>
<dbReference type="PANTHER" id="PTHR36968:SF5">
    <property type="entry name" value="HOMEOBOX-DDT DOMAIN PROTEIN RLT2"/>
    <property type="match status" value="1"/>
</dbReference>
<reference evidence="5 6" key="2">
    <citation type="submission" date="2020-07" db="EMBL/GenBank/DDBJ databases">
        <title>Genome assembly of wild tea tree DASZ reveals pedigree and selection history of tea varieties.</title>
        <authorList>
            <person name="Zhang W."/>
        </authorList>
    </citation>
    <scope>NUCLEOTIDE SEQUENCE [LARGE SCALE GENOMIC DNA]</scope>
    <source>
        <strain evidence="6">cv. G240</strain>
        <tissue evidence="5">Leaf</tissue>
    </source>
</reference>
<sequence length="430" mass="48354">MDVALSSILGFKVECLPSACLDLSLGSFFKNELKARWDVDKSMLEESKNVAENKYNEINEQYGFRGSESDMQIWVMETLEGGVKNLGDSSPLMQSKGYKEVKSIGASIDQSIDVAGICHEAATLDQEDMVIDESNSGEPWVQGLMEGEYSDLSVEECLSAVVALIGVANEGNSIRIILEECLEAGNALKKQMWAEVQLDKCRMKEEYVMKIQYPSCISDKTEPNVQISSVEGRQSPLPTVDDKNNLVSTNPVEQKEHLHDAQNDPNYPIHMPSKRNPQIQEVSTCTDNLSLLQPGYAAERSWSQLKSYIGHKAEEMYVYRSLPLGQDRRRNRRIIPDNLQSRRVGSKNAANRMDKNKNRTDLLVAGRKKVFESSGVLFILLHQRRYALDDIGSRSHVHLSQKFLGEMQNMTASTHTRAPSREMVSTPLWS</sequence>
<feature type="domain" description="WHIM1" evidence="4">
    <location>
        <begin position="135"/>
        <end position="179"/>
    </location>
</feature>
<gene>
    <name evidence="5" type="ORF">HYC85_025798</name>
</gene>
<reference evidence="6" key="1">
    <citation type="journal article" date="2020" name="Nat. Commun.">
        <title>Genome assembly of wild tea tree DASZ reveals pedigree and selection history of tea varieties.</title>
        <authorList>
            <person name="Zhang W."/>
            <person name="Zhang Y."/>
            <person name="Qiu H."/>
            <person name="Guo Y."/>
            <person name="Wan H."/>
            <person name="Zhang X."/>
            <person name="Scossa F."/>
            <person name="Alseekh S."/>
            <person name="Zhang Q."/>
            <person name="Wang P."/>
            <person name="Xu L."/>
            <person name="Schmidt M.H."/>
            <person name="Jia X."/>
            <person name="Li D."/>
            <person name="Zhu A."/>
            <person name="Guo F."/>
            <person name="Chen W."/>
            <person name="Ni D."/>
            <person name="Usadel B."/>
            <person name="Fernie A.R."/>
            <person name="Wen W."/>
        </authorList>
    </citation>
    <scope>NUCLEOTIDE SEQUENCE [LARGE SCALE GENOMIC DNA]</scope>
    <source>
        <strain evidence="6">cv. G240</strain>
    </source>
</reference>
<dbReference type="GO" id="GO:0006357">
    <property type="term" value="P:regulation of transcription by RNA polymerase II"/>
    <property type="evidence" value="ECO:0007669"/>
    <property type="project" value="InterPro"/>
</dbReference>
<dbReference type="Pfam" id="PF15612">
    <property type="entry name" value="WHIM1"/>
    <property type="match status" value="1"/>
</dbReference>
<dbReference type="InterPro" id="IPR044977">
    <property type="entry name" value="RLT1-3"/>
</dbReference>
<keyword evidence="2" id="KW-0539">Nucleus</keyword>
<accession>A0A7J7GC57</accession>
<feature type="region of interest" description="Disordered" evidence="3">
    <location>
        <begin position="256"/>
        <end position="278"/>
    </location>
</feature>
<proteinExistence type="predicted"/>
<evidence type="ECO:0000259" key="4">
    <source>
        <dbReference type="Pfam" id="PF15612"/>
    </source>
</evidence>